<reference evidence="1 2" key="2">
    <citation type="journal article" date="2013" name="Genome Biol. Evol.">
        <title>Genome sequencing of Giardia lamblia genotypes A2 and B isolates (DH and GS) and comparative analysis with the genomes of genotypes A1 and E (WB and Pig).</title>
        <authorList>
            <person name="Adam R.D."/>
            <person name="Dahlstrom E.W."/>
            <person name="Martens C.A."/>
            <person name="Bruno D.P."/>
            <person name="Barbian K.D."/>
            <person name="Ricklefs S.M."/>
            <person name="Hernandez M.M."/>
            <person name="Narla N.P."/>
            <person name="Patel R.B."/>
            <person name="Porcella S.F."/>
            <person name="Nash T.E."/>
        </authorList>
    </citation>
    <scope>NUCLEOTIDE SEQUENCE [LARGE SCALE GENOMIC DNA]</scope>
    <source>
        <strain evidence="1 2">DH</strain>
    </source>
</reference>
<proteinExistence type="predicted"/>
<accession>V6T7H7</accession>
<organism evidence="1 2">
    <name type="scientific">Giardia intestinalis</name>
    <name type="common">Giardia lamblia</name>
    <dbReference type="NCBI Taxonomy" id="5741"/>
    <lineage>
        <taxon>Eukaryota</taxon>
        <taxon>Metamonada</taxon>
        <taxon>Diplomonadida</taxon>
        <taxon>Hexamitidae</taxon>
        <taxon>Giardiinae</taxon>
        <taxon>Giardia</taxon>
    </lineage>
</organism>
<dbReference type="AlphaFoldDB" id="V6T7H7"/>
<dbReference type="EMBL" id="AHGT01000142">
    <property type="protein sequence ID" value="ESU34811.1"/>
    <property type="molecule type" value="Genomic_DNA"/>
</dbReference>
<comment type="caution">
    <text evidence="1">The sequence shown here is derived from an EMBL/GenBank/DDBJ whole genome shotgun (WGS) entry which is preliminary data.</text>
</comment>
<dbReference type="Proteomes" id="UP000018320">
    <property type="component" value="Unassembled WGS sequence"/>
</dbReference>
<name>V6T7H7_GIAIN</name>
<reference evidence="2" key="1">
    <citation type="submission" date="2012-02" db="EMBL/GenBank/DDBJ databases">
        <title>Genome sequencing of Giardia lamblia Genotypes A2 and B isolates (DH and GS) and comparative analysis with the genomes of Genotypes A1 and E (WB and Pig).</title>
        <authorList>
            <person name="Adam R."/>
            <person name="Dahlstrom E."/>
            <person name="Martens C."/>
            <person name="Bruno D."/>
            <person name="Barbian K."/>
            <person name="Porcella S.F."/>
            <person name="Nash T."/>
        </authorList>
    </citation>
    <scope>NUCLEOTIDE SEQUENCE</scope>
    <source>
        <strain evidence="2">DH</strain>
    </source>
</reference>
<protein>
    <submittedName>
        <fullName evidence="1">Uncharacterized protein</fullName>
    </submittedName>
</protein>
<evidence type="ECO:0000313" key="2">
    <source>
        <dbReference type="Proteomes" id="UP000018320"/>
    </source>
</evidence>
<gene>
    <name evidence="1" type="ORF">DHA2_154172</name>
</gene>
<evidence type="ECO:0000313" key="1">
    <source>
        <dbReference type="EMBL" id="ESU34811.1"/>
    </source>
</evidence>
<dbReference type="VEuPathDB" id="GiardiaDB:DHA2_154172"/>
<sequence>MNPSTGRSERPLEGYSALTRRGGSFLAAPKKNGGLGVHLPGVYHKQLRDAFDTLDVMTGHCEPVTERDDLTMDTGSYINHVFGSFLMLPDDAFRRLSKRCGLGPTVSANQSITSKCAVRCKEMQTTSSLSQTHCTE</sequence>